<name>A0A9E6XYP4_9ACTN</name>
<dbReference type="KEGG" id="sbae:DSM104329_03071"/>
<accession>A0A9E6XYP4</accession>
<dbReference type="SUPFAM" id="SSF51735">
    <property type="entry name" value="NAD(P)-binding Rossmann-fold domains"/>
    <property type="match status" value="1"/>
</dbReference>
<dbReference type="Pfam" id="PF00106">
    <property type="entry name" value="adh_short"/>
    <property type="match status" value="1"/>
</dbReference>
<dbReference type="Gene3D" id="3.40.50.720">
    <property type="entry name" value="NAD(P)-binding Rossmann-like Domain"/>
    <property type="match status" value="1"/>
</dbReference>
<dbReference type="PANTHER" id="PTHR44196:SF1">
    <property type="entry name" value="DEHYDROGENASE_REDUCTASE SDR FAMILY MEMBER 7B"/>
    <property type="match status" value="1"/>
</dbReference>
<dbReference type="GO" id="GO:0016491">
    <property type="term" value="F:oxidoreductase activity"/>
    <property type="evidence" value="ECO:0007669"/>
    <property type="project" value="UniProtKB-KW"/>
</dbReference>
<feature type="domain" description="Ketoreductase" evidence="3">
    <location>
        <begin position="6"/>
        <end position="181"/>
    </location>
</feature>
<keyword evidence="5" id="KW-1185">Reference proteome</keyword>
<dbReference type="PRINTS" id="PR00081">
    <property type="entry name" value="GDHRDH"/>
</dbReference>
<sequence>MDVSGRTVLITGATGGLGQAIARTFAARGASLIVTGRRSEVLEPLATELSARVIAVDLSDAADVERLIAETGDTDVLIANAALPASGSLDDFSVEEIDRALTVNLRAPIILSRELGLRMVERGAGHIVLMSSLSGKAATPGSALYSATKFGLRGFGLGLRQDWEQKGVGVSIVFPGFIRDAGMFHESGTKLPPGVGTRRPEDVAEGTLKAVQRNLAEVEVAPVALRAGTLFSQIAPELAAKVSRRMGAGSIAKDMASGQRGKR</sequence>
<protein>
    <recommendedName>
        <fullName evidence="3">Ketoreductase domain-containing protein</fullName>
    </recommendedName>
</protein>
<comment type="similarity">
    <text evidence="1">Belongs to the short-chain dehydrogenases/reductases (SDR) family.</text>
</comment>
<dbReference type="InterPro" id="IPR002347">
    <property type="entry name" value="SDR_fam"/>
</dbReference>
<keyword evidence="2" id="KW-0560">Oxidoreductase</keyword>
<evidence type="ECO:0000313" key="4">
    <source>
        <dbReference type="EMBL" id="UGS36663.1"/>
    </source>
</evidence>
<dbReference type="SMART" id="SM00822">
    <property type="entry name" value="PKS_KR"/>
    <property type="match status" value="1"/>
</dbReference>
<dbReference type="AlphaFoldDB" id="A0A9E6XYP4"/>
<proteinExistence type="inferred from homology"/>
<dbReference type="InterPro" id="IPR057326">
    <property type="entry name" value="KR_dom"/>
</dbReference>
<evidence type="ECO:0000256" key="1">
    <source>
        <dbReference type="ARBA" id="ARBA00006484"/>
    </source>
</evidence>
<evidence type="ECO:0000313" key="5">
    <source>
        <dbReference type="Proteomes" id="UP001162834"/>
    </source>
</evidence>
<evidence type="ECO:0000256" key="2">
    <source>
        <dbReference type="ARBA" id="ARBA00023002"/>
    </source>
</evidence>
<dbReference type="InterPro" id="IPR036291">
    <property type="entry name" value="NAD(P)-bd_dom_sf"/>
</dbReference>
<dbReference type="EMBL" id="CP087164">
    <property type="protein sequence ID" value="UGS36663.1"/>
    <property type="molecule type" value="Genomic_DNA"/>
</dbReference>
<organism evidence="4 5">
    <name type="scientific">Capillimicrobium parvum</name>
    <dbReference type="NCBI Taxonomy" id="2884022"/>
    <lineage>
        <taxon>Bacteria</taxon>
        <taxon>Bacillati</taxon>
        <taxon>Actinomycetota</taxon>
        <taxon>Thermoleophilia</taxon>
        <taxon>Solirubrobacterales</taxon>
        <taxon>Capillimicrobiaceae</taxon>
        <taxon>Capillimicrobium</taxon>
    </lineage>
</organism>
<dbReference type="InterPro" id="IPR020904">
    <property type="entry name" value="Sc_DH/Rdtase_CS"/>
</dbReference>
<reference evidence="4" key="1">
    <citation type="journal article" date="2022" name="Int. J. Syst. Evol. Microbiol.">
        <title>Pseudomonas aegrilactucae sp. nov. and Pseudomonas morbosilactucae sp. nov., pathogens causing bacterial rot of lettuce in Japan.</title>
        <authorList>
            <person name="Sawada H."/>
            <person name="Fujikawa T."/>
            <person name="Satou M."/>
        </authorList>
    </citation>
    <scope>NUCLEOTIDE SEQUENCE</scope>
    <source>
        <strain evidence="4">0166_1</strain>
    </source>
</reference>
<dbReference type="Proteomes" id="UP001162834">
    <property type="component" value="Chromosome"/>
</dbReference>
<gene>
    <name evidence="4" type="ORF">DSM104329_03071</name>
</gene>
<dbReference type="PANTHER" id="PTHR44196">
    <property type="entry name" value="DEHYDROGENASE/REDUCTASE SDR FAMILY MEMBER 7B"/>
    <property type="match status" value="1"/>
</dbReference>
<dbReference type="GO" id="GO:0016020">
    <property type="term" value="C:membrane"/>
    <property type="evidence" value="ECO:0007669"/>
    <property type="project" value="TreeGrafter"/>
</dbReference>
<evidence type="ECO:0000259" key="3">
    <source>
        <dbReference type="SMART" id="SM00822"/>
    </source>
</evidence>
<dbReference type="PROSITE" id="PS00061">
    <property type="entry name" value="ADH_SHORT"/>
    <property type="match status" value="1"/>
</dbReference>
<dbReference type="RefSeq" id="WP_259310730.1">
    <property type="nucleotide sequence ID" value="NZ_CP087164.1"/>
</dbReference>